<proteinExistence type="predicted"/>
<comment type="caution">
    <text evidence="1">The sequence shown here is derived from an EMBL/GenBank/DDBJ whole genome shotgun (WGS) entry which is preliminary data.</text>
</comment>
<dbReference type="RefSeq" id="WP_386804210.1">
    <property type="nucleotide sequence ID" value="NZ_JBHTMU010000022.1"/>
</dbReference>
<organism evidence="1 2">
    <name type="scientific">Litorisediminicola beolgyonensis</name>
    <dbReference type="NCBI Taxonomy" id="1173614"/>
    <lineage>
        <taxon>Bacteria</taxon>
        <taxon>Pseudomonadati</taxon>
        <taxon>Pseudomonadota</taxon>
        <taxon>Alphaproteobacteria</taxon>
        <taxon>Rhodobacterales</taxon>
        <taxon>Paracoccaceae</taxon>
        <taxon>Litorisediminicola</taxon>
    </lineage>
</organism>
<sequence>MSLAPHSFAVCAMVRETVDVLDVFARSYAQSGAARIVLYYDGSETEAAPVEAAAPGGALALEEKQEHVFRHALERNREDWLLLCDSDEILQRGHLLGAALAALPEDVPGIRLRNTEAVWGTGHDIEPAFSSTYERHPFPWGKRRSALVAMLVYGRLWRQMRRGTAGHKLGKQLIRRGRTPDTVTNHFAIFDGVKTTFLDAYLEGPDLPYFRHYDAVSFARWSEKWRVWHSADTHAIRMSDARLEQMTVIRAGLGTEAARQAIRRYNQVGPWQRGVLSLLKLLDRIESSESNPPAPAPR</sequence>
<protein>
    <recommendedName>
        <fullName evidence="3">Glycosyl transferase family 2</fullName>
    </recommendedName>
</protein>
<dbReference type="EMBL" id="JBHTMU010000022">
    <property type="protein sequence ID" value="MFD1343338.1"/>
    <property type="molecule type" value="Genomic_DNA"/>
</dbReference>
<evidence type="ECO:0000313" key="1">
    <source>
        <dbReference type="EMBL" id="MFD1343338.1"/>
    </source>
</evidence>
<dbReference type="Proteomes" id="UP001597135">
    <property type="component" value="Unassembled WGS sequence"/>
</dbReference>
<name>A0ABW3ZL12_9RHOB</name>
<accession>A0ABW3ZL12</accession>
<evidence type="ECO:0008006" key="3">
    <source>
        <dbReference type="Google" id="ProtNLM"/>
    </source>
</evidence>
<keyword evidence="2" id="KW-1185">Reference proteome</keyword>
<reference evidence="2" key="1">
    <citation type="journal article" date="2019" name="Int. J. Syst. Evol. Microbiol.">
        <title>The Global Catalogue of Microorganisms (GCM) 10K type strain sequencing project: providing services to taxonomists for standard genome sequencing and annotation.</title>
        <authorList>
            <consortium name="The Broad Institute Genomics Platform"/>
            <consortium name="The Broad Institute Genome Sequencing Center for Infectious Disease"/>
            <person name="Wu L."/>
            <person name="Ma J."/>
        </authorList>
    </citation>
    <scope>NUCLEOTIDE SEQUENCE [LARGE SCALE GENOMIC DNA]</scope>
    <source>
        <strain evidence="2">CCUG 62953</strain>
    </source>
</reference>
<gene>
    <name evidence="1" type="ORF">ACFQ4E_12995</name>
</gene>
<evidence type="ECO:0000313" key="2">
    <source>
        <dbReference type="Proteomes" id="UP001597135"/>
    </source>
</evidence>